<reference evidence="3 4" key="1">
    <citation type="submission" date="2023-11" db="EMBL/GenBank/DDBJ databases">
        <title>Dfirmibasis_genome.</title>
        <authorList>
            <person name="Edelbroek B."/>
            <person name="Kjellin J."/>
            <person name="Jerlstrom-Hultqvist J."/>
            <person name="Soderbom F."/>
        </authorList>
    </citation>
    <scope>NUCLEOTIDE SEQUENCE [LARGE SCALE GENOMIC DNA]</scope>
    <source>
        <strain evidence="3 4">TNS-C-14</strain>
    </source>
</reference>
<dbReference type="PANTHER" id="PTHR11571">
    <property type="entry name" value="GLUTATHIONE S-TRANSFERASE"/>
    <property type="match status" value="1"/>
</dbReference>
<organism evidence="3 4">
    <name type="scientific">Dictyostelium firmibasis</name>
    <dbReference type="NCBI Taxonomy" id="79012"/>
    <lineage>
        <taxon>Eukaryota</taxon>
        <taxon>Amoebozoa</taxon>
        <taxon>Evosea</taxon>
        <taxon>Eumycetozoa</taxon>
        <taxon>Dictyostelia</taxon>
        <taxon>Dictyosteliales</taxon>
        <taxon>Dictyosteliaceae</taxon>
        <taxon>Dictyostelium</taxon>
    </lineage>
</organism>
<protein>
    <recommendedName>
        <fullName evidence="5">Glutathione S-transferase</fullName>
    </recommendedName>
</protein>
<dbReference type="InterPro" id="IPR036249">
    <property type="entry name" value="Thioredoxin-like_sf"/>
</dbReference>
<feature type="domain" description="GST C-terminal" evidence="2">
    <location>
        <begin position="83"/>
        <end position="200"/>
    </location>
</feature>
<dbReference type="PROSITE" id="PS50404">
    <property type="entry name" value="GST_NTER"/>
    <property type="match status" value="1"/>
</dbReference>
<keyword evidence="4" id="KW-1185">Reference proteome</keyword>
<dbReference type="SFLD" id="SFLDS00019">
    <property type="entry name" value="Glutathione_Transferase_(cytos"/>
    <property type="match status" value="1"/>
</dbReference>
<proteinExistence type="predicted"/>
<dbReference type="InterPro" id="IPR004045">
    <property type="entry name" value="Glutathione_S-Trfase_N"/>
</dbReference>
<evidence type="ECO:0008006" key="5">
    <source>
        <dbReference type="Google" id="ProtNLM"/>
    </source>
</evidence>
<accession>A0AAN7TVR6</accession>
<dbReference type="FunFam" id="1.20.1050.130:FF:000014">
    <property type="entry name" value="Putative glutathione S-transferase alpha-5"/>
    <property type="match status" value="1"/>
</dbReference>
<evidence type="ECO:0000313" key="4">
    <source>
        <dbReference type="Proteomes" id="UP001344447"/>
    </source>
</evidence>
<dbReference type="InterPro" id="IPR004046">
    <property type="entry name" value="GST_C"/>
</dbReference>
<dbReference type="SUPFAM" id="SSF47616">
    <property type="entry name" value="GST C-terminal domain-like"/>
    <property type="match status" value="1"/>
</dbReference>
<dbReference type="InterPro" id="IPR036282">
    <property type="entry name" value="Glutathione-S-Trfase_C_sf"/>
</dbReference>
<dbReference type="Pfam" id="PF14497">
    <property type="entry name" value="GST_C_3"/>
    <property type="match status" value="1"/>
</dbReference>
<dbReference type="Pfam" id="PF02798">
    <property type="entry name" value="GST_N"/>
    <property type="match status" value="1"/>
</dbReference>
<dbReference type="InterPro" id="IPR010987">
    <property type="entry name" value="Glutathione-S-Trfase_C-like"/>
</dbReference>
<sequence>MTTNKPSFSYFKVLVLGQLPRFTLYYFGTDFTDNYVDSIDDEFRKTLKFGQLPLFVDSDGFKITQTDAICKYIAAKHDFLGKSIKERAIVDETISAVHDDVIIPGYKVGKGVEDKKVIDTIISRHFTAFEKELAENKFIAGGDNYTLADLYVFAAYHYYKHLGHSEKFQNKFPHLEALQAYFESNKGIAEYIKNRPDSGKGI</sequence>
<dbReference type="InterPro" id="IPR050213">
    <property type="entry name" value="GST_superfamily"/>
</dbReference>
<evidence type="ECO:0000259" key="1">
    <source>
        <dbReference type="PROSITE" id="PS50404"/>
    </source>
</evidence>
<evidence type="ECO:0000313" key="3">
    <source>
        <dbReference type="EMBL" id="KAK5576383.1"/>
    </source>
</evidence>
<evidence type="ECO:0000259" key="2">
    <source>
        <dbReference type="PROSITE" id="PS50405"/>
    </source>
</evidence>
<dbReference type="Proteomes" id="UP001344447">
    <property type="component" value="Unassembled WGS sequence"/>
</dbReference>
<dbReference type="CDD" id="cd03192">
    <property type="entry name" value="GST_C_Sigma_like"/>
    <property type="match status" value="1"/>
</dbReference>
<dbReference type="Gene3D" id="1.20.1050.130">
    <property type="match status" value="1"/>
</dbReference>
<name>A0AAN7TVR6_9MYCE</name>
<dbReference type="GO" id="GO:0006749">
    <property type="term" value="P:glutathione metabolic process"/>
    <property type="evidence" value="ECO:0007669"/>
    <property type="project" value="TreeGrafter"/>
</dbReference>
<dbReference type="AlphaFoldDB" id="A0AAN7TVR6"/>
<dbReference type="PROSITE" id="PS50405">
    <property type="entry name" value="GST_CTER"/>
    <property type="match status" value="1"/>
</dbReference>
<feature type="domain" description="GST N-terminal" evidence="1">
    <location>
        <begin position="4"/>
        <end position="81"/>
    </location>
</feature>
<dbReference type="GO" id="GO:1904643">
    <property type="term" value="P:response to curcumin"/>
    <property type="evidence" value="ECO:0007669"/>
    <property type="project" value="UniProtKB-ARBA"/>
</dbReference>
<dbReference type="InterPro" id="IPR040079">
    <property type="entry name" value="Glutathione_S-Trfase"/>
</dbReference>
<dbReference type="GO" id="GO:0004364">
    <property type="term" value="F:glutathione transferase activity"/>
    <property type="evidence" value="ECO:0007669"/>
    <property type="project" value="TreeGrafter"/>
</dbReference>
<dbReference type="PANTHER" id="PTHR11571:SF164">
    <property type="entry name" value="GLUTATHIONE S-TRANSFERASE ALPHA-1-RELATED"/>
    <property type="match status" value="1"/>
</dbReference>
<dbReference type="SUPFAM" id="SSF52833">
    <property type="entry name" value="Thioredoxin-like"/>
    <property type="match status" value="1"/>
</dbReference>
<comment type="caution">
    <text evidence="3">The sequence shown here is derived from an EMBL/GenBank/DDBJ whole genome shotgun (WGS) entry which is preliminary data.</text>
</comment>
<dbReference type="EMBL" id="JAVFKY010000005">
    <property type="protein sequence ID" value="KAK5576383.1"/>
    <property type="molecule type" value="Genomic_DNA"/>
</dbReference>
<gene>
    <name evidence="3" type="ORF">RB653_007524</name>
</gene>